<evidence type="ECO:0000256" key="2">
    <source>
        <dbReference type="SAM" id="Phobius"/>
    </source>
</evidence>
<organism evidence="4 5">
    <name type="scientific">Actinomadura violacea</name>
    <dbReference type="NCBI Taxonomy" id="2819934"/>
    <lineage>
        <taxon>Bacteria</taxon>
        <taxon>Bacillati</taxon>
        <taxon>Actinomycetota</taxon>
        <taxon>Actinomycetes</taxon>
        <taxon>Streptosporangiales</taxon>
        <taxon>Thermomonosporaceae</taxon>
        <taxon>Actinomadura</taxon>
    </lineage>
</organism>
<name>A0ABS3S7Q5_9ACTN</name>
<keyword evidence="2" id="KW-0812">Transmembrane</keyword>
<dbReference type="PROSITE" id="PS51782">
    <property type="entry name" value="LYSM"/>
    <property type="match status" value="1"/>
</dbReference>
<dbReference type="SUPFAM" id="SSF48452">
    <property type="entry name" value="TPR-like"/>
    <property type="match status" value="1"/>
</dbReference>
<dbReference type="InterPro" id="IPR051677">
    <property type="entry name" value="AfsR-DnrI-RedD_regulator"/>
</dbReference>
<dbReference type="SMART" id="SM00257">
    <property type="entry name" value="LysM"/>
    <property type="match status" value="1"/>
</dbReference>
<dbReference type="InterPro" id="IPR018392">
    <property type="entry name" value="LysM"/>
</dbReference>
<dbReference type="Proteomes" id="UP000680206">
    <property type="component" value="Unassembled WGS sequence"/>
</dbReference>
<feature type="region of interest" description="Disordered" evidence="1">
    <location>
        <begin position="143"/>
        <end position="172"/>
    </location>
</feature>
<keyword evidence="2" id="KW-0472">Membrane</keyword>
<protein>
    <submittedName>
        <fullName evidence="4">LysM peptidoglycan-binding domain-containing protein</fullName>
    </submittedName>
</protein>
<evidence type="ECO:0000313" key="4">
    <source>
        <dbReference type="EMBL" id="MBO2465032.1"/>
    </source>
</evidence>
<keyword evidence="2" id="KW-1133">Transmembrane helix</keyword>
<dbReference type="InterPro" id="IPR036779">
    <property type="entry name" value="LysM_dom_sf"/>
</dbReference>
<dbReference type="EMBL" id="JAGEPF010000041">
    <property type="protein sequence ID" value="MBO2465032.1"/>
    <property type="molecule type" value="Genomic_DNA"/>
</dbReference>
<dbReference type="PANTHER" id="PTHR35807">
    <property type="entry name" value="TRANSCRIPTIONAL REGULATOR REDD-RELATED"/>
    <property type="match status" value="1"/>
</dbReference>
<sequence>MTYTGHSRLADFVRGLGALAVFAFLLVGFPVAMYKMFGSPLPDKLPTWAEISTTLMRPDTDQTVFIATIRLIGWGAWCLFIVTVCAELVRYLRGRSKPAMLSSAWPMQKLIRDLVATATLTFSAAASLASSASAATHMHTATGVQAAADPAPSKQGHSTSGMSTPAPATGASEWTPLLADETPSEPEPDPHPWRTHIVKRGETLWDLARRTYGSGTLYPKIFKTSQDVHQPHGLPELTDPDLVRPGQRVLLPRPGTHEAPSSKTGTRSQHEAGHSSGARQPAPTGSPSSASKPPQVQAPVVAPPAERSGSVAPAAPHHHQDDHHSPLEISLPSGSRIGLGLAAVLSVAVAATRLHRRRRRPLILDPGSPPRPAEEPPIPAPVLKAHQAHLKTHADRGAPVPSDTDIAYKDMLAAHPDQIVLGTRDGNAIAVSFAGLNLGLSGDGGHAVARAITTELLAQARRYRAEVIIPRADAQTLFPGDDIIGLGTELEGLIVTPSLREATDRAEAEFFRRGRLILTSEVSDVPGFRAYDECEPLETILLVASAPPGSEVLSVIAALGRRYCIGVLVLGAWPSGTTVELAADATVTDADGPDAARFTGTRMFHLTADDATDLLRTLRTATGNEPDLPAPPASTDDAPEPEAQPVSAMVPPPRPSGEERCRPARLNVLGHVSLHTPDGPINTGLRQRARDLLAYLSLHPDGVTRDQAIADLWPDESPGGLVAQFNTAVNNARGVLRNATGLEEPKYILHSAGRYRIDSAVLDVDLWELMAALADAGPGTDDDARTEALFRVDDLYTGEFASGLDGIWAQNQREYLRRTIGEALANLARIIQEDDPERALAVLERAIEHDAFAEPLYRHIMRLQARLGRPDAIRRTYGLLEGRLFDIDAEAEEETSQLFHFLLRPSKRG</sequence>
<feature type="transmembrane region" description="Helical" evidence="2">
    <location>
        <begin position="64"/>
        <end position="89"/>
    </location>
</feature>
<reference evidence="4 5" key="1">
    <citation type="submission" date="2021-03" db="EMBL/GenBank/DDBJ databases">
        <title>Actinomadura violae sp. nov., isolated from lichen in Thailand.</title>
        <authorList>
            <person name="Kanchanasin P."/>
            <person name="Saeng-In P."/>
            <person name="Phongsopitanun W."/>
            <person name="Yuki M."/>
            <person name="Kudo T."/>
            <person name="Ohkuma M."/>
            <person name="Tanasupawat S."/>
        </authorList>
    </citation>
    <scope>NUCLEOTIDE SEQUENCE [LARGE SCALE GENOMIC DNA]</scope>
    <source>
        <strain evidence="4 5">LCR2-06</strain>
    </source>
</reference>
<dbReference type="InterPro" id="IPR005158">
    <property type="entry name" value="BTAD"/>
</dbReference>
<feature type="domain" description="LysM" evidence="3">
    <location>
        <begin position="194"/>
        <end position="251"/>
    </location>
</feature>
<gene>
    <name evidence="4" type="ORF">J4709_46445</name>
</gene>
<feature type="compositionally biased region" description="Low complexity" evidence="1">
    <location>
        <begin position="293"/>
        <end position="305"/>
    </location>
</feature>
<proteinExistence type="predicted"/>
<dbReference type="PANTHER" id="PTHR35807:SF2">
    <property type="entry name" value="TRANSCRIPTIONAL ACTIVATOR DOMAIN"/>
    <property type="match status" value="1"/>
</dbReference>
<dbReference type="Gene3D" id="3.10.350.10">
    <property type="entry name" value="LysM domain"/>
    <property type="match status" value="1"/>
</dbReference>
<feature type="transmembrane region" description="Helical" evidence="2">
    <location>
        <begin position="110"/>
        <end position="129"/>
    </location>
</feature>
<evidence type="ECO:0000256" key="1">
    <source>
        <dbReference type="SAM" id="MobiDB-lite"/>
    </source>
</evidence>
<dbReference type="SMART" id="SM01043">
    <property type="entry name" value="BTAD"/>
    <property type="match status" value="1"/>
</dbReference>
<dbReference type="Gene3D" id="1.25.40.10">
    <property type="entry name" value="Tetratricopeptide repeat domain"/>
    <property type="match status" value="1"/>
</dbReference>
<feature type="compositionally biased region" description="Polar residues" evidence="1">
    <location>
        <begin position="283"/>
        <end position="292"/>
    </location>
</feature>
<evidence type="ECO:0000259" key="3">
    <source>
        <dbReference type="PROSITE" id="PS51782"/>
    </source>
</evidence>
<dbReference type="Gene3D" id="1.10.10.10">
    <property type="entry name" value="Winged helix-like DNA-binding domain superfamily/Winged helix DNA-binding domain"/>
    <property type="match status" value="1"/>
</dbReference>
<dbReference type="CDD" id="cd00118">
    <property type="entry name" value="LysM"/>
    <property type="match status" value="1"/>
</dbReference>
<feature type="transmembrane region" description="Helical" evidence="2">
    <location>
        <begin position="12"/>
        <end position="34"/>
    </location>
</feature>
<feature type="region of interest" description="Disordered" evidence="1">
    <location>
        <begin position="228"/>
        <end position="331"/>
    </location>
</feature>
<feature type="region of interest" description="Disordered" evidence="1">
    <location>
        <begin position="621"/>
        <end position="659"/>
    </location>
</feature>
<dbReference type="RefSeq" id="WP_208251895.1">
    <property type="nucleotide sequence ID" value="NZ_JAGEPF010000041.1"/>
</dbReference>
<evidence type="ECO:0000313" key="5">
    <source>
        <dbReference type="Proteomes" id="UP000680206"/>
    </source>
</evidence>
<dbReference type="InterPro" id="IPR036388">
    <property type="entry name" value="WH-like_DNA-bd_sf"/>
</dbReference>
<comment type="caution">
    <text evidence="4">The sequence shown here is derived from an EMBL/GenBank/DDBJ whole genome shotgun (WGS) entry which is preliminary data.</text>
</comment>
<dbReference type="Pfam" id="PF03704">
    <property type="entry name" value="BTAD"/>
    <property type="match status" value="1"/>
</dbReference>
<accession>A0ABS3S7Q5</accession>
<keyword evidence="5" id="KW-1185">Reference proteome</keyword>
<dbReference type="InterPro" id="IPR011990">
    <property type="entry name" value="TPR-like_helical_dom_sf"/>
</dbReference>